<protein>
    <submittedName>
        <fullName evidence="1">Bacteriophage abortive infection AbiH</fullName>
    </submittedName>
</protein>
<dbReference type="Proteomes" id="UP000182827">
    <property type="component" value="Unassembled WGS sequence"/>
</dbReference>
<name>A0A1I6S4F9_9GAMM</name>
<dbReference type="RefSeq" id="WP_074945067.1">
    <property type="nucleotide sequence ID" value="NZ_FOZU01000006.1"/>
</dbReference>
<evidence type="ECO:0000313" key="1">
    <source>
        <dbReference type="EMBL" id="SFS71790.1"/>
    </source>
</evidence>
<dbReference type="Pfam" id="PF14253">
    <property type="entry name" value="AbiH"/>
    <property type="match status" value="1"/>
</dbReference>
<dbReference type="EMBL" id="FOZU01000006">
    <property type="protein sequence ID" value="SFS71790.1"/>
    <property type="molecule type" value="Genomic_DNA"/>
</dbReference>
<proteinExistence type="predicted"/>
<keyword evidence="2" id="KW-1185">Reference proteome</keyword>
<sequence length="68" mass="7921">MNILIVGNGFDLSHYLPTKYEHFMAAMRAVESWDESKGYMGFDDFFGSLYKKEGYFLAIQKLCIKLIK</sequence>
<dbReference type="InterPro" id="IPR025935">
    <property type="entry name" value="AbiH"/>
</dbReference>
<gene>
    <name evidence="1" type="ORF">SAMN05444586_1006101</name>
</gene>
<evidence type="ECO:0000313" key="2">
    <source>
        <dbReference type="Proteomes" id="UP000182827"/>
    </source>
</evidence>
<dbReference type="AlphaFoldDB" id="A0A1I6S4F9"/>
<organism evidence="1 2">
    <name type="scientific">Acinetobacter bohemicus</name>
    <dbReference type="NCBI Taxonomy" id="1435036"/>
    <lineage>
        <taxon>Bacteria</taxon>
        <taxon>Pseudomonadati</taxon>
        <taxon>Pseudomonadota</taxon>
        <taxon>Gammaproteobacteria</taxon>
        <taxon>Moraxellales</taxon>
        <taxon>Moraxellaceae</taxon>
        <taxon>Acinetobacter</taxon>
    </lineage>
</organism>
<accession>A0A1I6S4F9</accession>
<reference evidence="2" key="1">
    <citation type="submission" date="2016-10" db="EMBL/GenBank/DDBJ databases">
        <authorList>
            <person name="Varghese N."/>
            <person name="Submissions S."/>
        </authorList>
    </citation>
    <scope>NUCLEOTIDE SEQUENCE [LARGE SCALE GENOMIC DNA]</scope>
    <source>
        <strain evidence="2">ANC 5076</strain>
    </source>
</reference>